<accession>A0A813HCD0</accession>
<comment type="caution">
    <text evidence="2">The sequence shown here is derived from an EMBL/GenBank/DDBJ whole genome shotgun (WGS) entry which is preliminary data.</text>
</comment>
<dbReference type="OrthoDB" id="419709at2759"/>
<feature type="region of interest" description="Disordered" evidence="1">
    <location>
        <begin position="1514"/>
        <end position="1547"/>
    </location>
</feature>
<organism evidence="2 3">
    <name type="scientific">Polarella glacialis</name>
    <name type="common">Dinoflagellate</name>
    <dbReference type="NCBI Taxonomy" id="89957"/>
    <lineage>
        <taxon>Eukaryota</taxon>
        <taxon>Sar</taxon>
        <taxon>Alveolata</taxon>
        <taxon>Dinophyceae</taxon>
        <taxon>Suessiales</taxon>
        <taxon>Suessiaceae</taxon>
        <taxon>Polarella</taxon>
    </lineage>
</organism>
<reference evidence="2" key="1">
    <citation type="submission" date="2021-02" db="EMBL/GenBank/DDBJ databases">
        <authorList>
            <person name="Dougan E. K."/>
            <person name="Rhodes N."/>
            <person name="Thang M."/>
            <person name="Chan C."/>
        </authorList>
    </citation>
    <scope>NUCLEOTIDE SEQUENCE</scope>
</reference>
<gene>
    <name evidence="2" type="ORF">PGLA1383_LOCUS50933</name>
</gene>
<evidence type="ECO:0000313" key="3">
    <source>
        <dbReference type="Proteomes" id="UP000654075"/>
    </source>
</evidence>
<evidence type="ECO:0000256" key="1">
    <source>
        <dbReference type="SAM" id="MobiDB-lite"/>
    </source>
</evidence>
<feature type="region of interest" description="Disordered" evidence="1">
    <location>
        <begin position="54"/>
        <end position="79"/>
    </location>
</feature>
<protein>
    <submittedName>
        <fullName evidence="2">Uncharacterized protein</fullName>
    </submittedName>
</protein>
<keyword evidence="3" id="KW-1185">Reference proteome</keyword>
<dbReference type="Proteomes" id="UP000654075">
    <property type="component" value="Unassembled WGS sequence"/>
</dbReference>
<dbReference type="EMBL" id="CAJNNV010031270">
    <property type="protein sequence ID" value="CAE8635337.1"/>
    <property type="molecule type" value="Genomic_DNA"/>
</dbReference>
<name>A0A813HCD0_POLGL</name>
<proteinExistence type="predicted"/>
<sequence>MASSSHCAGLKCGSHFETAPRSPTLALSFLRTSLGLRTLILWLFLLASALASEKHPGPTLSASSGERPDRSFGEETDPSPKGFQAPAFLNCDGPPFSPRWSAFREVAIANAKAGSPRDEEFRHEASMLIHEYEPSMIVGARAWVVHLRSAASGDIYHLKLVDGTVLSASHTSRHMRETEAGIEGSMSNRTSGVSAASVQPLAAEGAADDFAGPMSFCLYGYVQALFVEYRHSAMPDGSAPSAHFCRERRGLLLVAEQLLGGDTRETDFLDSSDWPLSALDLHVSLHLPDGLRQDRMDCHILFEHLQLPPLPLEGWPFPLQSQLPPLTAPKHQRWPRDMQLAAFGLHVSSTLEPVAALRAAASLIPGFAGTSISVTYFGHPCYGRSGDKTLRHACIYKCEMLGSPCGDDAVADVLKGMFNASSGLYEELPWSMHDALGALARVRHVEPAFANADILVCSGPLALCHLLDVLAPQTPLVYPICSQLLWGAPTGDQVASMLLGQVRLMAHQPSRRFLMACNSFAAAQCFYQTGVALPVVPRVAHYLPTDAIWSAFGEGGHWREVLVLRARYWHRLSGQYFMDVLESYLRTNEGRHNYTFVMAASMGPDELPPAEIARYRASVLIPNDFTVFAFVEVYALGVPTFVPTPEWLYRLRRAVPFGFLQPSLALPDLDGSRAGFPFPPFVSAAGRTDPGDLFAFLHWQRLSELHMRPHVPQFSSIPALLELLETVDLHDLSTRMLQHVQALRAEAANYWGSVLQRIYSHSEVEASFNEVAAKNIAATVVPEVLEFRQEIHDESADRLAELLDCRSAGHEPAWRVFQTAFQQSAALGFPEDWDLQASASSFWPGVHAASDDLTTAAALFHQVLIGEADPELMMHAGHCHFGLVAVLFVLARHGLPGGLSRARDHQRLAGEVRGDPAVNESGVHAPTETMDASLSTARQHVALAMVLLGGSSALDFLEDSSWPLSALDIASLEVALRSSPDGRGFTFGRFASSSNPLIRRAESSMPWMLGSPRAMRLAPPRTSLGTHRWRVGVAGAHPSLCADIAEAVRSALDGRAELRYFGLSCPEHQAASHHCNFRCQVLGQCSDDAIFSRILGKMLNWAEFSEQLYDEQVLMEELRGVVAADSFLRGVELLICTGPYILCGMLRQLVPAPFLVYLGLSLTYLASSANLELLLRSARRMASMPDFSREELPCLGLDKAGPETLPREFDTPSAVVVTDLIRAAQFWHATGIWVPALPPLSLYQGSAVEARTARSARSAGTWLNVIALRPELWRRAAFGPALRGLLRRFGPPAAVAVAFQRSYLPVDDIMAHDASLLVPWDNDVMSFYELYHAAMPLLIPSQTLMSKWLPAVRWGSLELDKISSYRLACFSRAEPSSAASAPWVDQSTLSLALETGAYSWIGASDYYRFPHILHFSSVAGLVAKLRGTDLVALGVAMRASSRQIRSQSLVFHRSLLSRLLDRGSKTSEARKIPNFAGERRYSSRSLNKNWRQLPGRGTCRNGFLVQEDFHESFGSGEMSSSGHTHKKGTLQDVRGQEGDAGSDDTVAQASNLDEPDMALAWKCLRLCEETAGCKVAVFNGLCCMIYDASCDASDLRQEGERAGYVAWSHGLEL</sequence>
<evidence type="ECO:0000313" key="2">
    <source>
        <dbReference type="EMBL" id="CAE8635337.1"/>
    </source>
</evidence>